<dbReference type="Proteomes" id="UP000275777">
    <property type="component" value="Chromosome"/>
</dbReference>
<dbReference type="EMBL" id="LR134182">
    <property type="protein sequence ID" value="VEB43310.1"/>
    <property type="molecule type" value="Genomic_DNA"/>
</dbReference>
<evidence type="ECO:0000256" key="1">
    <source>
        <dbReference type="SAM" id="MobiDB-lite"/>
    </source>
</evidence>
<protein>
    <submittedName>
        <fullName evidence="2">Uncharacterized protein</fullName>
    </submittedName>
</protein>
<proteinExistence type="predicted"/>
<name>A0A447TEE3_CHRVL</name>
<reference evidence="2 3" key="1">
    <citation type="submission" date="2018-12" db="EMBL/GenBank/DDBJ databases">
        <authorList>
            <consortium name="Pathogen Informatics"/>
        </authorList>
    </citation>
    <scope>NUCLEOTIDE SEQUENCE [LARGE SCALE GENOMIC DNA]</scope>
    <source>
        <strain evidence="2 3">NCTC9695</strain>
    </source>
</reference>
<gene>
    <name evidence="2" type="ORF">NCTC9695_03766</name>
</gene>
<evidence type="ECO:0000313" key="3">
    <source>
        <dbReference type="Proteomes" id="UP000275777"/>
    </source>
</evidence>
<dbReference type="AlphaFoldDB" id="A0A447TEE3"/>
<organism evidence="2 3">
    <name type="scientific">Chromobacterium violaceum</name>
    <dbReference type="NCBI Taxonomy" id="536"/>
    <lineage>
        <taxon>Bacteria</taxon>
        <taxon>Pseudomonadati</taxon>
        <taxon>Pseudomonadota</taxon>
        <taxon>Betaproteobacteria</taxon>
        <taxon>Neisseriales</taxon>
        <taxon>Chromobacteriaceae</taxon>
        <taxon>Chromobacterium</taxon>
    </lineage>
</organism>
<evidence type="ECO:0000313" key="2">
    <source>
        <dbReference type="EMBL" id="VEB43310.1"/>
    </source>
</evidence>
<sequence>MRSIGRCGNWEPSRRSPATMRPSGMSATGHDSGASQAAINSDRRSSMPAALARLASSGAMCRSQALGCSQPCQLPSAPATFSQQPWDGG</sequence>
<feature type="region of interest" description="Disordered" evidence="1">
    <location>
        <begin position="1"/>
        <end position="50"/>
    </location>
</feature>
<accession>A0A447TEE3</accession>